<name>A0A6C0K170_9ZZZZ</name>
<feature type="compositionally biased region" description="Basic and acidic residues" evidence="1">
    <location>
        <begin position="180"/>
        <end position="189"/>
    </location>
</feature>
<evidence type="ECO:0000256" key="1">
    <source>
        <dbReference type="SAM" id="MobiDB-lite"/>
    </source>
</evidence>
<accession>A0A6C0K170</accession>
<proteinExistence type="predicted"/>
<feature type="compositionally biased region" description="Acidic residues" evidence="1">
    <location>
        <begin position="167"/>
        <end position="179"/>
    </location>
</feature>
<reference evidence="2" key="1">
    <citation type="journal article" date="2020" name="Nature">
        <title>Giant virus diversity and host interactions through global metagenomics.</title>
        <authorList>
            <person name="Schulz F."/>
            <person name="Roux S."/>
            <person name="Paez-Espino D."/>
            <person name="Jungbluth S."/>
            <person name="Walsh D.A."/>
            <person name="Denef V.J."/>
            <person name="McMahon K.D."/>
            <person name="Konstantinidis K.T."/>
            <person name="Eloe-Fadrosh E.A."/>
            <person name="Kyrpides N.C."/>
            <person name="Woyke T."/>
        </authorList>
    </citation>
    <scope>NUCLEOTIDE SEQUENCE</scope>
    <source>
        <strain evidence="2">GVMAG-S-1101169-75</strain>
    </source>
</reference>
<organism evidence="2">
    <name type="scientific">viral metagenome</name>
    <dbReference type="NCBI Taxonomy" id="1070528"/>
    <lineage>
        <taxon>unclassified sequences</taxon>
        <taxon>metagenomes</taxon>
        <taxon>organismal metagenomes</taxon>
    </lineage>
</organism>
<sequence length="189" mass="21326">MDLMDEESQKRVNLLVKTKTKTELQMMCKEKKKSISGTKIDMAQRVLGIVVEKAPIVKQTVNEPGKKKDAFSVAATDSNLILRIAKNKFGHYTHEETSLVFDPVTKRVIGVQQSTGSVRSLQRSDIDQCQKYKFQYNLPNMLDPSPIYEVLENSDNDGGGNKSEGEPLSDEEEEDDMEGEEGKYNEDDM</sequence>
<evidence type="ECO:0008006" key="3">
    <source>
        <dbReference type="Google" id="ProtNLM"/>
    </source>
</evidence>
<dbReference type="EMBL" id="MN740785">
    <property type="protein sequence ID" value="QHU11449.1"/>
    <property type="molecule type" value="Genomic_DNA"/>
</dbReference>
<feature type="region of interest" description="Disordered" evidence="1">
    <location>
        <begin position="145"/>
        <end position="189"/>
    </location>
</feature>
<protein>
    <recommendedName>
        <fullName evidence="3">SAP domain-containing protein</fullName>
    </recommendedName>
</protein>
<evidence type="ECO:0000313" key="2">
    <source>
        <dbReference type="EMBL" id="QHU11449.1"/>
    </source>
</evidence>
<dbReference type="AlphaFoldDB" id="A0A6C0K170"/>